<sequence>MPYFCRVGQNIEPEAGEPSRAELLQAIQDSRQALESKIETVAIEVNFLRTDLLKVFDKVCIVEGSIEQLQTEVATLKMQMAATETRSGALEARVEDSEGPPRCSNIWFLGQRHFET</sequence>
<evidence type="ECO:0000256" key="1">
    <source>
        <dbReference type="SAM" id="Coils"/>
    </source>
</evidence>
<keyword evidence="1" id="KW-0175">Coiled coil</keyword>
<organism evidence="2 3">
    <name type="scientific">Pleurodeles waltl</name>
    <name type="common">Iberian ribbed newt</name>
    <dbReference type="NCBI Taxonomy" id="8319"/>
    <lineage>
        <taxon>Eukaryota</taxon>
        <taxon>Metazoa</taxon>
        <taxon>Chordata</taxon>
        <taxon>Craniata</taxon>
        <taxon>Vertebrata</taxon>
        <taxon>Euteleostomi</taxon>
        <taxon>Amphibia</taxon>
        <taxon>Batrachia</taxon>
        <taxon>Caudata</taxon>
        <taxon>Salamandroidea</taxon>
        <taxon>Salamandridae</taxon>
        <taxon>Pleurodelinae</taxon>
        <taxon>Pleurodeles</taxon>
    </lineage>
</organism>
<dbReference type="AlphaFoldDB" id="A0AAV7QLC2"/>
<dbReference type="EMBL" id="JANPWB010000010">
    <property type="protein sequence ID" value="KAJ1140948.1"/>
    <property type="molecule type" value="Genomic_DNA"/>
</dbReference>
<name>A0AAV7QLC2_PLEWA</name>
<proteinExistence type="predicted"/>
<accession>A0AAV7QLC2</accession>
<comment type="caution">
    <text evidence="2">The sequence shown here is derived from an EMBL/GenBank/DDBJ whole genome shotgun (WGS) entry which is preliminary data.</text>
</comment>
<evidence type="ECO:0000313" key="3">
    <source>
        <dbReference type="Proteomes" id="UP001066276"/>
    </source>
</evidence>
<reference evidence="2" key="1">
    <citation type="journal article" date="2022" name="bioRxiv">
        <title>Sequencing and chromosome-scale assembly of the giantPleurodeles waltlgenome.</title>
        <authorList>
            <person name="Brown T."/>
            <person name="Elewa A."/>
            <person name="Iarovenko S."/>
            <person name="Subramanian E."/>
            <person name="Araus A.J."/>
            <person name="Petzold A."/>
            <person name="Susuki M."/>
            <person name="Suzuki K.-i.T."/>
            <person name="Hayashi T."/>
            <person name="Toyoda A."/>
            <person name="Oliveira C."/>
            <person name="Osipova E."/>
            <person name="Leigh N.D."/>
            <person name="Simon A."/>
            <person name="Yun M.H."/>
        </authorList>
    </citation>
    <scope>NUCLEOTIDE SEQUENCE</scope>
    <source>
        <strain evidence="2">20211129_DDA</strain>
        <tissue evidence="2">Liver</tissue>
    </source>
</reference>
<protein>
    <submittedName>
        <fullName evidence="2">Uncharacterized protein</fullName>
    </submittedName>
</protein>
<evidence type="ECO:0000313" key="2">
    <source>
        <dbReference type="EMBL" id="KAJ1140948.1"/>
    </source>
</evidence>
<gene>
    <name evidence="2" type="ORF">NDU88_007285</name>
</gene>
<dbReference type="Proteomes" id="UP001066276">
    <property type="component" value="Chromosome 6"/>
</dbReference>
<keyword evidence="3" id="KW-1185">Reference proteome</keyword>
<feature type="coiled-coil region" evidence="1">
    <location>
        <begin position="24"/>
        <end position="86"/>
    </location>
</feature>